<gene>
    <name evidence="1" type="ORF">Vadar_022286</name>
</gene>
<sequence>MAKNRNKKKLRNESSAMEIASDQTVADRAQAMDTSESAALNPPLATPSRSLKKGAVQMKRSKNVRKKKAIAKAVCKSEKALEKVLKHESKISRTQSAKKLYD</sequence>
<comment type="caution">
    <text evidence="1">The sequence shown here is derived from an EMBL/GenBank/DDBJ whole genome shotgun (WGS) entry which is preliminary data.</text>
</comment>
<dbReference type="EMBL" id="CM037154">
    <property type="protein sequence ID" value="KAH7861157.1"/>
    <property type="molecule type" value="Genomic_DNA"/>
</dbReference>
<name>A0ACB7Z6K4_9ERIC</name>
<accession>A0ACB7Z6K4</accession>
<proteinExistence type="predicted"/>
<keyword evidence="2" id="KW-1185">Reference proteome</keyword>
<dbReference type="Proteomes" id="UP000828048">
    <property type="component" value="Chromosome 4"/>
</dbReference>
<evidence type="ECO:0000313" key="2">
    <source>
        <dbReference type="Proteomes" id="UP000828048"/>
    </source>
</evidence>
<evidence type="ECO:0000313" key="1">
    <source>
        <dbReference type="EMBL" id="KAH7861157.1"/>
    </source>
</evidence>
<protein>
    <submittedName>
        <fullName evidence="1">Uncharacterized protein</fullName>
    </submittedName>
</protein>
<reference evidence="1 2" key="1">
    <citation type="journal article" date="2021" name="Hortic Res">
        <title>High-quality reference genome and annotation aids understanding of berry development for evergreen blueberry (Vaccinium darrowii).</title>
        <authorList>
            <person name="Yu J."/>
            <person name="Hulse-Kemp A.M."/>
            <person name="Babiker E."/>
            <person name="Staton M."/>
        </authorList>
    </citation>
    <scope>NUCLEOTIDE SEQUENCE [LARGE SCALE GENOMIC DNA]</scope>
    <source>
        <strain evidence="2">cv. NJ 8807/NJ 8810</strain>
        <tissue evidence="1">Young leaf</tissue>
    </source>
</reference>
<organism evidence="1 2">
    <name type="scientific">Vaccinium darrowii</name>
    <dbReference type="NCBI Taxonomy" id="229202"/>
    <lineage>
        <taxon>Eukaryota</taxon>
        <taxon>Viridiplantae</taxon>
        <taxon>Streptophyta</taxon>
        <taxon>Embryophyta</taxon>
        <taxon>Tracheophyta</taxon>
        <taxon>Spermatophyta</taxon>
        <taxon>Magnoliopsida</taxon>
        <taxon>eudicotyledons</taxon>
        <taxon>Gunneridae</taxon>
        <taxon>Pentapetalae</taxon>
        <taxon>asterids</taxon>
        <taxon>Ericales</taxon>
        <taxon>Ericaceae</taxon>
        <taxon>Vaccinioideae</taxon>
        <taxon>Vaccinieae</taxon>
        <taxon>Vaccinium</taxon>
    </lineage>
</organism>